<organism evidence="1 2">
    <name type="scientific">Devosia neptuniae</name>
    <dbReference type="NCBI Taxonomy" id="191302"/>
    <lineage>
        <taxon>Bacteria</taxon>
        <taxon>Pseudomonadati</taxon>
        <taxon>Pseudomonadota</taxon>
        <taxon>Alphaproteobacteria</taxon>
        <taxon>Hyphomicrobiales</taxon>
        <taxon>Devosiaceae</taxon>
        <taxon>Devosia</taxon>
    </lineage>
</organism>
<dbReference type="EMBL" id="CP104965">
    <property type="protein sequence ID" value="UXN68651.1"/>
    <property type="molecule type" value="Genomic_DNA"/>
</dbReference>
<gene>
    <name evidence="1" type="ORF">N8A98_15490</name>
</gene>
<dbReference type="Pfam" id="PF10387">
    <property type="entry name" value="DUF2442"/>
    <property type="match status" value="1"/>
</dbReference>
<dbReference type="InterPro" id="IPR018841">
    <property type="entry name" value="DUF2442"/>
</dbReference>
<name>A0ABY6CCH2_9HYPH</name>
<dbReference type="Gene3D" id="3.30.2020.10">
    <property type="entry name" value="NE0471-like N-terminal domain"/>
    <property type="match status" value="1"/>
</dbReference>
<sequence>MPISSNAEQNRPAGLEESAPKFSVPWRVASVRALPNFRLEVTFVDGVSGIVDAFNLVHANDAGVFAVLRDGDIFAKAHVDYGAVTWPGNLDLAPDAMYDEIKKHGVWVL</sequence>
<dbReference type="SUPFAM" id="SSF143880">
    <property type="entry name" value="NE0471 N-terminal domain-like"/>
    <property type="match status" value="1"/>
</dbReference>
<dbReference type="Proteomes" id="UP001061862">
    <property type="component" value="Chromosome"/>
</dbReference>
<protein>
    <submittedName>
        <fullName evidence="1">DUF2442 domain-containing protein</fullName>
    </submittedName>
</protein>
<reference evidence="1 2" key="1">
    <citation type="submission" date="2022-09" db="EMBL/GenBank/DDBJ databases">
        <title>Interaction between co-microsymbionts with complementary sets of symbiotic genes in legume-rhizobium systems.</title>
        <authorList>
            <person name="Safronova V."/>
            <person name="Sazanova A."/>
            <person name="Afonin A."/>
            <person name="Chirak E."/>
        </authorList>
    </citation>
    <scope>NUCLEOTIDE SEQUENCE [LARGE SCALE GENOMIC DNA]</scope>
    <source>
        <strain evidence="1 2">A18/4-1</strain>
    </source>
</reference>
<dbReference type="InterPro" id="IPR036782">
    <property type="entry name" value="NE0471-like_N"/>
</dbReference>
<dbReference type="RefSeq" id="WP_262166594.1">
    <property type="nucleotide sequence ID" value="NZ_CP104965.1"/>
</dbReference>
<evidence type="ECO:0000313" key="1">
    <source>
        <dbReference type="EMBL" id="UXN68651.1"/>
    </source>
</evidence>
<accession>A0ABY6CCH2</accession>
<keyword evidence="2" id="KW-1185">Reference proteome</keyword>
<proteinExistence type="predicted"/>
<evidence type="ECO:0000313" key="2">
    <source>
        <dbReference type="Proteomes" id="UP001061862"/>
    </source>
</evidence>